<sequence length="51" mass="5476">MVLAAIAKGYWKQGAGKTPAQTLYAAILREIKTSNDRFKRSDVGGKFCAGS</sequence>
<evidence type="ECO:0000313" key="1">
    <source>
        <dbReference type="EMBL" id="MPM59039.1"/>
    </source>
</evidence>
<name>A0A645B0U8_9ZZZZ</name>
<dbReference type="AlphaFoldDB" id="A0A645B0U8"/>
<accession>A0A645B0U8</accession>
<protein>
    <recommendedName>
        <fullName evidence="2">HTH HARE-type domain-containing protein</fullName>
    </recommendedName>
</protein>
<organism evidence="1">
    <name type="scientific">bioreactor metagenome</name>
    <dbReference type="NCBI Taxonomy" id="1076179"/>
    <lineage>
        <taxon>unclassified sequences</taxon>
        <taxon>metagenomes</taxon>
        <taxon>ecological metagenomes</taxon>
    </lineage>
</organism>
<dbReference type="EMBL" id="VSSQ01017092">
    <property type="protein sequence ID" value="MPM59039.1"/>
    <property type="molecule type" value="Genomic_DNA"/>
</dbReference>
<gene>
    <name evidence="1" type="ORF">SDC9_105877</name>
</gene>
<reference evidence="1" key="1">
    <citation type="submission" date="2019-08" db="EMBL/GenBank/DDBJ databases">
        <authorList>
            <person name="Kucharzyk K."/>
            <person name="Murdoch R.W."/>
            <person name="Higgins S."/>
            <person name="Loffler F."/>
        </authorList>
    </citation>
    <scope>NUCLEOTIDE SEQUENCE</scope>
</reference>
<evidence type="ECO:0008006" key="2">
    <source>
        <dbReference type="Google" id="ProtNLM"/>
    </source>
</evidence>
<comment type="caution">
    <text evidence="1">The sequence shown here is derived from an EMBL/GenBank/DDBJ whole genome shotgun (WGS) entry which is preliminary data.</text>
</comment>
<proteinExistence type="predicted"/>